<feature type="transmembrane region" description="Helical" evidence="1">
    <location>
        <begin position="125"/>
        <end position="146"/>
    </location>
</feature>
<feature type="transmembrane region" description="Helical" evidence="1">
    <location>
        <begin position="69"/>
        <end position="86"/>
    </location>
</feature>
<keyword evidence="1" id="KW-0812">Transmembrane</keyword>
<evidence type="ECO:0000313" key="2">
    <source>
        <dbReference type="EMBL" id="KAA1418611.1"/>
    </source>
</evidence>
<reference evidence="2 3" key="2">
    <citation type="submission" date="2019-09" db="EMBL/GenBank/DDBJ databases">
        <authorList>
            <person name="Jin C."/>
        </authorList>
    </citation>
    <scope>NUCLEOTIDE SEQUENCE [LARGE SCALE GENOMIC DNA]</scope>
    <source>
        <strain evidence="2 3">BN130099</strain>
    </source>
</reference>
<dbReference type="RefSeq" id="WP_149727951.1">
    <property type="nucleotide sequence ID" value="NZ_VUJV01000003.1"/>
</dbReference>
<accession>A0A5B1LCZ2</accession>
<feature type="transmembrane region" description="Helical" evidence="1">
    <location>
        <begin position="158"/>
        <end position="175"/>
    </location>
</feature>
<feature type="transmembrane region" description="Helical" evidence="1">
    <location>
        <begin position="93"/>
        <end position="113"/>
    </location>
</feature>
<name>A0A5B1LCZ2_9ACTN</name>
<comment type="caution">
    <text evidence="2">The sequence shown here is derived from an EMBL/GenBank/DDBJ whole genome shotgun (WGS) entry which is preliminary data.</text>
</comment>
<gene>
    <name evidence="2" type="ORF">F0U44_08920</name>
</gene>
<feature type="transmembrane region" description="Helical" evidence="1">
    <location>
        <begin position="20"/>
        <end position="40"/>
    </location>
</feature>
<keyword evidence="1" id="KW-0472">Membrane</keyword>
<protein>
    <submittedName>
        <fullName evidence="2">Uncharacterized protein</fullName>
    </submittedName>
</protein>
<keyword evidence="1" id="KW-1133">Transmembrane helix</keyword>
<dbReference type="Proteomes" id="UP000325003">
    <property type="component" value="Unassembled WGS sequence"/>
</dbReference>
<keyword evidence="3" id="KW-1185">Reference proteome</keyword>
<proteinExistence type="predicted"/>
<feature type="transmembrane region" description="Helical" evidence="1">
    <location>
        <begin position="47"/>
        <end position="63"/>
    </location>
</feature>
<evidence type="ECO:0000256" key="1">
    <source>
        <dbReference type="SAM" id="Phobius"/>
    </source>
</evidence>
<evidence type="ECO:0000313" key="3">
    <source>
        <dbReference type="Proteomes" id="UP000325003"/>
    </source>
</evidence>
<sequence>MTTAFLVEDRDGTRLLTLTVPGIVVRLLTVLPVLVALAALHRIAPGAAWWPSAILAAMAAVSAEVPDSGAGLVTLGGLVAWWLLATDQAGTGWALLVAACGLVFHVALAHAAAGPPGCAPTTAVVARLAVRCAVVLLVTAAIALVVEVAEEWGEPPTLIVGGTLAIVGALPWLAVRSRSTSPPTAPSPERTPG</sequence>
<dbReference type="AlphaFoldDB" id="A0A5B1LCZ2"/>
<organism evidence="2 3">
    <name type="scientific">Nocardioides humilatus</name>
    <dbReference type="NCBI Taxonomy" id="2607660"/>
    <lineage>
        <taxon>Bacteria</taxon>
        <taxon>Bacillati</taxon>
        <taxon>Actinomycetota</taxon>
        <taxon>Actinomycetes</taxon>
        <taxon>Propionibacteriales</taxon>
        <taxon>Nocardioidaceae</taxon>
        <taxon>Nocardioides</taxon>
    </lineage>
</organism>
<reference evidence="2 3" key="1">
    <citation type="submission" date="2019-09" db="EMBL/GenBank/DDBJ databases">
        <title>Nocardioides panacisoli sp. nov., isolated from the soil of a ginseng field.</title>
        <authorList>
            <person name="Cho C."/>
        </authorList>
    </citation>
    <scope>NUCLEOTIDE SEQUENCE [LARGE SCALE GENOMIC DNA]</scope>
    <source>
        <strain evidence="2 3">BN130099</strain>
    </source>
</reference>
<dbReference type="EMBL" id="VUJV01000003">
    <property type="protein sequence ID" value="KAA1418611.1"/>
    <property type="molecule type" value="Genomic_DNA"/>
</dbReference>